<evidence type="ECO:0000313" key="2">
    <source>
        <dbReference type="EMBL" id="MBN8660588.1"/>
    </source>
</evidence>
<dbReference type="Pfam" id="PF13400">
    <property type="entry name" value="Tad"/>
    <property type="match status" value="1"/>
</dbReference>
<evidence type="ECO:0000259" key="1">
    <source>
        <dbReference type="Pfam" id="PF13400"/>
    </source>
</evidence>
<comment type="caution">
    <text evidence="2">The sequence shown here is derived from an EMBL/GenBank/DDBJ whole genome shotgun (WGS) entry which is preliminary data.</text>
</comment>
<reference evidence="2" key="1">
    <citation type="submission" date="2021-02" db="EMBL/GenBank/DDBJ databases">
        <title>Genome-Resolved Metagenomics of a Microbial Community Performing Photosynthetic Biological Nutrient Removal.</title>
        <authorList>
            <person name="Mcdaniel E.A."/>
        </authorList>
    </citation>
    <scope>NUCLEOTIDE SEQUENCE</scope>
    <source>
        <strain evidence="2">UWPOB_OBS1</strain>
    </source>
</reference>
<evidence type="ECO:0000313" key="3">
    <source>
        <dbReference type="Proteomes" id="UP000664277"/>
    </source>
</evidence>
<gene>
    <name evidence="2" type="ORF">J0M35_09515</name>
</gene>
<proteinExistence type="predicted"/>
<accession>A0A8J7PHV5</accession>
<protein>
    <recommendedName>
        <fullName evidence="1">Putative Flp pilus-assembly TadG-like N-terminal domain-containing protein</fullName>
    </recommendedName>
</protein>
<feature type="domain" description="Putative Flp pilus-assembly TadG-like N-terminal" evidence="1">
    <location>
        <begin position="5"/>
        <end position="45"/>
    </location>
</feature>
<dbReference type="Proteomes" id="UP000664277">
    <property type="component" value="Unassembled WGS sequence"/>
</dbReference>
<name>A0A8J7PHV5_9BACT</name>
<dbReference type="AlphaFoldDB" id="A0A8J7PHV5"/>
<sequence>MLVLGSFLMAFLALALLIGYSYGGLFFEHNRLQASANEVALAGARKLNEFDRLGQMNNMIARSRQLVFEGRRQLEEANDKYPGIAALANDLLDEAHESAVLLENQRSLLNVVARSEANIAVQSKFDEVKGSYAMFLPWMKVETPELAGYQCGRCTGVESNVEFMATLSGLASFDKEKGYVVGDLHPYYKSHVNAKLSGPDSDLDFKISSLAATVKNSTPPARIILPGNFHSVASGDLPSVCRVKLWLPVSTGYGPYAGGKMSCVGAAAATGGLPQQ</sequence>
<dbReference type="InterPro" id="IPR028087">
    <property type="entry name" value="Tad_N"/>
</dbReference>
<dbReference type="EMBL" id="JAFLCK010000011">
    <property type="protein sequence ID" value="MBN8660588.1"/>
    <property type="molecule type" value="Genomic_DNA"/>
</dbReference>
<organism evidence="2 3">
    <name type="scientific">Candidatus Obscuribacter phosphatis</name>
    <dbReference type="NCBI Taxonomy" id="1906157"/>
    <lineage>
        <taxon>Bacteria</taxon>
        <taxon>Bacillati</taxon>
        <taxon>Candidatus Melainabacteria</taxon>
        <taxon>Candidatus Obscuribacterales</taxon>
        <taxon>Candidatus Obscuribacteraceae</taxon>
        <taxon>Candidatus Obscuribacter</taxon>
    </lineage>
</organism>